<gene>
    <name evidence="2" type="ORF">APZ42_027771</name>
</gene>
<evidence type="ECO:0000256" key="1">
    <source>
        <dbReference type="SAM" id="MobiDB-lite"/>
    </source>
</evidence>
<accession>A0A164R2Z1</accession>
<dbReference type="Proteomes" id="UP000076858">
    <property type="component" value="Unassembled WGS sequence"/>
</dbReference>
<feature type="compositionally biased region" description="Polar residues" evidence="1">
    <location>
        <begin position="38"/>
        <end position="56"/>
    </location>
</feature>
<dbReference type="PANTHER" id="PTHR46579:SF1">
    <property type="entry name" value="F5_8 TYPE C DOMAIN-CONTAINING PROTEIN"/>
    <property type="match status" value="1"/>
</dbReference>
<dbReference type="OrthoDB" id="8194903at2759"/>
<organism evidence="2 3">
    <name type="scientific">Daphnia magna</name>
    <dbReference type="NCBI Taxonomy" id="35525"/>
    <lineage>
        <taxon>Eukaryota</taxon>
        <taxon>Metazoa</taxon>
        <taxon>Ecdysozoa</taxon>
        <taxon>Arthropoda</taxon>
        <taxon>Crustacea</taxon>
        <taxon>Branchiopoda</taxon>
        <taxon>Diplostraca</taxon>
        <taxon>Cladocera</taxon>
        <taxon>Anomopoda</taxon>
        <taxon>Daphniidae</taxon>
        <taxon>Daphnia</taxon>
    </lineage>
</organism>
<evidence type="ECO:0000313" key="3">
    <source>
        <dbReference type="Proteomes" id="UP000076858"/>
    </source>
</evidence>
<proteinExistence type="predicted"/>
<dbReference type="AlphaFoldDB" id="A0A164R2Z1"/>
<dbReference type="EMBL" id="LRGB01002244">
    <property type="protein sequence ID" value="KZS08292.1"/>
    <property type="molecule type" value="Genomic_DNA"/>
</dbReference>
<reference evidence="2 3" key="1">
    <citation type="submission" date="2016-03" db="EMBL/GenBank/DDBJ databases">
        <title>EvidentialGene: Evidence-directed Construction of Genes on Genomes.</title>
        <authorList>
            <person name="Gilbert D.G."/>
            <person name="Choi J.-H."/>
            <person name="Mockaitis K."/>
            <person name="Colbourne J."/>
            <person name="Pfrender M."/>
        </authorList>
    </citation>
    <scope>NUCLEOTIDE SEQUENCE [LARGE SCALE GENOMIC DNA]</scope>
    <source>
        <strain evidence="2 3">Xinb3</strain>
        <tissue evidence="2">Complete organism</tissue>
    </source>
</reference>
<feature type="region of interest" description="Disordered" evidence="1">
    <location>
        <begin position="107"/>
        <end position="134"/>
    </location>
</feature>
<comment type="caution">
    <text evidence="2">The sequence shown here is derived from an EMBL/GenBank/DDBJ whole genome shotgun (WGS) entry which is preliminary data.</text>
</comment>
<protein>
    <submittedName>
        <fullName evidence="2">Uncharacterized protein</fullName>
    </submittedName>
</protein>
<name>A0A164R2Z1_9CRUS</name>
<feature type="compositionally biased region" description="Acidic residues" evidence="1">
    <location>
        <begin position="108"/>
        <end position="129"/>
    </location>
</feature>
<dbReference type="STRING" id="35525.A0A164R2Z1"/>
<dbReference type="PANTHER" id="PTHR46579">
    <property type="entry name" value="F5/8 TYPE C DOMAIN-CONTAINING PROTEIN-RELATED"/>
    <property type="match status" value="1"/>
</dbReference>
<sequence>MVVEIKQDRRTRKRKAQLLADEEMKELLEYTDEIDHQAGSSHNEDQNQISSRSNILSQPVSQQCIPYITSFSKTETSDNPVLTEPNDFVGQQVHQADVNFQDFLDHQSDEEDNNDSADYESYEDDEDGPVDAHSHSYLPLLSVAHFLKDKQTKKSLSNHLKIMQIATGSKIKALTSGHNLLSKYKKLRKTKIRTLQICRKKTCDAMLQVDGKNVPLFDQPCGHNNPETQGKRACYIVHLSIEEQLTYFVRQHGLTPQKLPDENIRSDVNSGSCYRQLRKKGLIDDDTITIQLNADGVQKFKVRNYSFWVLMAIINEVPYRLRRSNVILLALSFANRKPQRVAFLTRTIEELTRIEANGFVVDGKLYKLRTLIVTTDTMGRPVVLNCTQFNGECGCNWCLLKGEIMRKGKGHTRVYPEPGPGKPAPQRRTTQHLRDTQKAVETGKAVNGVAGPTPLSNLPGFDFVRAMIPDYMHATFQGTFKHLIQLWTSKQWSKKP</sequence>
<feature type="region of interest" description="Disordered" evidence="1">
    <location>
        <begin position="30"/>
        <end position="56"/>
    </location>
</feature>
<keyword evidence="3" id="KW-1185">Reference proteome</keyword>
<evidence type="ECO:0000313" key="2">
    <source>
        <dbReference type="EMBL" id="KZS08292.1"/>
    </source>
</evidence>